<evidence type="ECO:0000256" key="4">
    <source>
        <dbReference type="ARBA" id="ARBA00022777"/>
    </source>
</evidence>
<dbReference type="NCBIfam" id="TIGR00017">
    <property type="entry name" value="cmk"/>
    <property type="match status" value="1"/>
</dbReference>
<keyword evidence="3 8" id="KW-0547">Nucleotide-binding</keyword>
<dbReference type="SUPFAM" id="SSF52540">
    <property type="entry name" value="P-loop containing nucleoside triphosphate hydrolases"/>
    <property type="match status" value="1"/>
</dbReference>
<keyword evidence="11" id="KW-1185">Reference proteome</keyword>
<evidence type="ECO:0000256" key="5">
    <source>
        <dbReference type="ARBA" id="ARBA00022840"/>
    </source>
</evidence>
<comment type="catalytic activity">
    <reaction evidence="7 8">
        <text>CMP + ATP = CDP + ADP</text>
        <dbReference type="Rhea" id="RHEA:11600"/>
        <dbReference type="ChEBI" id="CHEBI:30616"/>
        <dbReference type="ChEBI" id="CHEBI:58069"/>
        <dbReference type="ChEBI" id="CHEBI:60377"/>
        <dbReference type="ChEBI" id="CHEBI:456216"/>
        <dbReference type="EC" id="2.7.4.25"/>
    </reaction>
</comment>
<proteinExistence type="inferred from homology"/>
<feature type="binding site" evidence="8">
    <location>
        <begin position="81"/>
        <end position="89"/>
    </location>
    <ligand>
        <name>ATP</name>
        <dbReference type="ChEBI" id="CHEBI:30616"/>
    </ligand>
</feature>
<comment type="catalytic activity">
    <reaction evidence="6 8">
        <text>dCMP + ATP = dCDP + ADP</text>
        <dbReference type="Rhea" id="RHEA:25094"/>
        <dbReference type="ChEBI" id="CHEBI:30616"/>
        <dbReference type="ChEBI" id="CHEBI:57566"/>
        <dbReference type="ChEBI" id="CHEBI:58593"/>
        <dbReference type="ChEBI" id="CHEBI:456216"/>
        <dbReference type="EC" id="2.7.4.25"/>
    </reaction>
</comment>
<dbReference type="Gene3D" id="3.40.50.300">
    <property type="entry name" value="P-loop containing nucleotide triphosphate hydrolases"/>
    <property type="match status" value="1"/>
</dbReference>
<keyword evidence="4 8" id="KW-0418">Kinase</keyword>
<dbReference type="InterPro" id="IPR011994">
    <property type="entry name" value="Cytidylate_kinase_dom"/>
</dbReference>
<dbReference type="InterPro" id="IPR027417">
    <property type="entry name" value="P-loop_NTPase"/>
</dbReference>
<sequence length="295" mass="31681">MGNLGDNAVEWMGMTLGIKQPAILPSFLCAFKWLRAAWSRSAFRRSIGVRGYNEGPAVEPESTMSEPAAPVPSVDVLTIDGPSGSGKGTISRRVAARLGWHYLDSGALYRGVGVAASWADLDLADPAALVRCAFDTRIGFEDRADGELRVIVNGLDATDELRTETAGAAASAIAAVPEVRSALKDRQRAFRRPPGLVADGRDMGTVIFPDARYKVFLTASPEERAERRYKQLKDKGVSVILDDLLREILARDARDANRAVAPLRPADDAVCIDTTGLGIDAVVERVLALVPAPRS</sequence>
<comment type="subcellular location">
    <subcellularLocation>
        <location evidence="8">Cytoplasm</location>
    </subcellularLocation>
</comment>
<keyword evidence="5 8" id="KW-0067">ATP-binding</keyword>
<comment type="similarity">
    <text evidence="1 8">Belongs to the cytidylate kinase family. Type 1 subfamily.</text>
</comment>
<evidence type="ECO:0000313" key="10">
    <source>
        <dbReference type="EMBL" id="GAA4800974.1"/>
    </source>
</evidence>
<protein>
    <recommendedName>
        <fullName evidence="8">Cytidylate kinase</fullName>
        <shortName evidence="8">CK</shortName>
        <ecNumber evidence="8">2.7.4.25</ecNumber>
    </recommendedName>
    <alternativeName>
        <fullName evidence="8">Cytidine monophosphate kinase</fullName>
        <shortName evidence="8">CMP kinase</shortName>
    </alternativeName>
</protein>
<evidence type="ECO:0000256" key="1">
    <source>
        <dbReference type="ARBA" id="ARBA00009427"/>
    </source>
</evidence>
<evidence type="ECO:0000259" key="9">
    <source>
        <dbReference type="Pfam" id="PF02224"/>
    </source>
</evidence>
<dbReference type="InterPro" id="IPR003136">
    <property type="entry name" value="Cytidylate_kin"/>
</dbReference>
<dbReference type="EC" id="2.7.4.25" evidence="8"/>
<evidence type="ECO:0000256" key="2">
    <source>
        <dbReference type="ARBA" id="ARBA00022679"/>
    </source>
</evidence>
<name>A0ABP9BZR5_9GAMM</name>
<dbReference type="CDD" id="cd02020">
    <property type="entry name" value="CMPK"/>
    <property type="match status" value="1"/>
</dbReference>
<dbReference type="PANTHER" id="PTHR21299:SF2">
    <property type="entry name" value="CYTIDYLATE KINASE"/>
    <property type="match status" value="1"/>
</dbReference>
<dbReference type="Proteomes" id="UP001499959">
    <property type="component" value="Unassembled WGS sequence"/>
</dbReference>
<keyword evidence="8" id="KW-0963">Cytoplasm</keyword>
<evidence type="ECO:0000256" key="8">
    <source>
        <dbReference type="HAMAP-Rule" id="MF_00238"/>
    </source>
</evidence>
<dbReference type="PANTHER" id="PTHR21299">
    <property type="entry name" value="CYTIDYLATE KINASE/PANTOATE-BETA-ALANINE LIGASE"/>
    <property type="match status" value="1"/>
</dbReference>
<dbReference type="Pfam" id="PF02224">
    <property type="entry name" value="Cytidylate_kin"/>
    <property type="match status" value="1"/>
</dbReference>
<comment type="caution">
    <text evidence="10">The sequence shown here is derived from an EMBL/GenBank/DDBJ whole genome shotgun (WGS) entry which is preliminary data.</text>
</comment>
<evidence type="ECO:0000256" key="6">
    <source>
        <dbReference type="ARBA" id="ARBA00047615"/>
    </source>
</evidence>
<feature type="domain" description="Cytidylate kinase" evidence="9">
    <location>
        <begin position="78"/>
        <end position="290"/>
    </location>
</feature>
<organism evidence="10 11">
    <name type="scientific">Lysobacter hankyongensis</name>
    <dbReference type="NCBI Taxonomy" id="1176535"/>
    <lineage>
        <taxon>Bacteria</taxon>
        <taxon>Pseudomonadati</taxon>
        <taxon>Pseudomonadota</taxon>
        <taxon>Gammaproteobacteria</taxon>
        <taxon>Lysobacterales</taxon>
        <taxon>Lysobacteraceae</taxon>
        <taxon>Lysobacter</taxon>
    </lineage>
</organism>
<gene>
    <name evidence="8" type="primary">cmk</name>
    <name evidence="10" type="ORF">GCM10023307_29380</name>
</gene>
<evidence type="ECO:0000256" key="7">
    <source>
        <dbReference type="ARBA" id="ARBA00048478"/>
    </source>
</evidence>
<dbReference type="HAMAP" id="MF_00238">
    <property type="entry name" value="Cytidyl_kinase_type1"/>
    <property type="match status" value="1"/>
</dbReference>
<evidence type="ECO:0000256" key="3">
    <source>
        <dbReference type="ARBA" id="ARBA00022741"/>
    </source>
</evidence>
<dbReference type="EMBL" id="BAABJE010000015">
    <property type="protein sequence ID" value="GAA4800974.1"/>
    <property type="molecule type" value="Genomic_DNA"/>
</dbReference>
<accession>A0ABP9BZR5</accession>
<evidence type="ECO:0000313" key="11">
    <source>
        <dbReference type="Proteomes" id="UP001499959"/>
    </source>
</evidence>
<keyword evidence="2 8" id="KW-0808">Transferase</keyword>
<reference evidence="11" key="1">
    <citation type="journal article" date="2019" name="Int. J. Syst. Evol. Microbiol.">
        <title>The Global Catalogue of Microorganisms (GCM) 10K type strain sequencing project: providing services to taxonomists for standard genome sequencing and annotation.</title>
        <authorList>
            <consortium name="The Broad Institute Genomics Platform"/>
            <consortium name="The Broad Institute Genome Sequencing Center for Infectious Disease"/>
            <person name="Wu L."/>
            <person name="Ma J."/>
        </authorList>
    </citation>
    <scope>NUCLEOTIDE SEQUENCE [LARGE SCALE GENOMIC DNA]</scope>
    <source>
        <strain evidence="11">JCM 18204</strain>
    </source>
</reference>